<evidence type="ECO:0000256" key="1">
    <source>
        <dbReference type="ARBA" id="ARBA00022723"/>
    </source>
</evidence>
<dbReference type="Gene3D" id="1.10.1240.10">
    <property type="entry name" value="Methionine synthase domain"/>
    <property type="match status" value="1"/>
</dbReference>
<evidence type="ECO:0000313" key="6">
    <source>
        <dbReference type="Proteomes" id="UP000298663"/>
    </source>
</evidence>
<dbReference type="GO" id="GO:0046872">
    <property type="term" value="F:metal ion binding"/>
    <property type="evidence" value="ECO:0007669"/>
    <property type="project" value="UniProtKB-KW"/>
</dbReference>
<keyword evidence="2" id="KW-0170">Cobalt</keyword>
<keyword evidence="6" id="KW-1185">Reference proteome</keyword>
<organism evidence="4 6">
    <name type="scientific">Steinernema carpocapsae</name>
    <name type="common">Entomopathogenic nematode</name>
    <dbReference type="NCBI Taxonomy" id="34508"/>
    <lineage>
        <taxon>Eukaryota</taxon>
        <taxon>Metazoa</taxon>
        <taxon>Ecdysozoa</taxon>
        <taxon>Nematoda</taxon>
        <taxon>Chromadorea</taxon>
        <taxon>Rhabditida</taxon>
        <taxon>Tylenchina</taxon>
        <taxon>Panagrolaimomorpha</taxon>
        <taxon>Strongyloidoidea</taxon>
        <taxon>Steinernematidae</taxon>
        <taxon>Steinernema</taxon>
    </lineage>
</organism>
<dbReference type="InterPro" id="IPR003759">
    <property type="entry name" value="Cbl-bd_cap"/>
</dbReference>
<dbReference type="STRING" id="34508.A0A4V6I786"/>
<protein>
    <recommendedName>
        <fullName evidence="3">B12-binding N-terminal domain-containing protein</fullName>
    </recommendedName>
</protein>
<accession>A0A4V6I786</accession>
<dbReference type="InterPro" id="IPR050554">
    <property type="entry name" value="Met_Synthase/Corrinoid"/>
</dbReference>
<keyword evidence="1" id="KW-0479">Metal-binding</keyword>
<evidence type="ECO:0000259" key="3">
    <source>
        <dbReference type="PROSITE" id="PS51337"/>
    </source>
</evidence>
<dbReference type="GO" id="GO:0008705">
    <property type="term" value="F:methionine synthase activity"/>
    <property type="evidence" value="ECO:0007669"/>
    <property type="project" value="TreeGrafter"/>
</dbReference>
<dbReference type="PANTHER" id="PTHR45833:SF1">
    <property type="entry name" value="METHIONINE SYNTHASE"/>
    <property type="match status" value="1"/>
</dbReference>
<dbReference type="OrthoDB" id="261426at2759"/>
<reference evidence="4 6" key="2">
    <citation type="journal article" date="2015" name="Genome Biol.">
        <title>Comparative genomics of Steinernema reveals deeply conserved gene regulatory networks.</title>
        <authorList>
            <person name="Dillman A.R."/>
            <person name="Macchietto M."/>
            <person name="Porter C.F."/>
            <person name="Rogers A."/>
            <person name="Williams B."/>
            <person name="Antoshechkin I."/>
            <person name="Lee M.M."/>
            <person name="Goodwin Z."/>
            <person name="Lu X."/>
            <person name="Lewis E.E."/>
            <person name="Goodrich-Blair H."/>
            <person name="Stock S.P."/>
            <person name="Adams B.J."/>
            <person name="Sternberg P.W."/>
            <person name="Mortazavi A."/>
        </authorList>
    </citation>
    <scope>NUCLEOTIDE SEQUENCE [LARGE SCALE GENOMIC DNA]</scope>
    <source>
        <strain evidence="4 6">ALL</strain>
    </source>
</reference>
<dbReference type="EMBL" id="AZBU02000001">
    <property type="protein sequence ID" value="TMS33103.1"/>
    <property type="molecule type" value="Genomic_DNA"/>
</dbReference>
<dbReference type="SMART" id="SM01018">
    <property type="entry name" value="B12-binding_2"/>
    <property type="match status" value="1"/>
</dbReference>
<dbReference type="EMBL" id="AZBU02000001">
    <property type="protein sequence ID" value="TMS33110.1"/>
    <property type="molecule type" value="Genomic_DNA"/>
</dbReference>
<reference evidence="4 6" key="3">
    <citation type="journal article" date="2019" name="G3 (Bethesda)">
        <title>Hybrid Assembly of the Genome of the Entomopathogenic Nematode Steinernema carpocapsae Identifies the X-Chromosome.</title>
        <authorList>
            <person name="Serra L."/>
            <person name="Macchietto M."/>
            <person name="Macias-Munoz A."/>
            <person name="McGill C.J."/>
            <person name="Rodriguez I.M."/>
            <person name="Rodriguez B."/>
            <person name="Murad R."/>
            <person name="Mortazavi A."/>
        </authorList>
    </citation>
    <scope>NUCLEOTIDE SEQUENCE [LARGE SCALE GENOMIC DNA]</scope>
    <source>
        <strain evidence="4 6">ALL</strain>
    </source>
</reference>
<dbReference type="Proteomes" id="UP000298663">
    <property type="component" value="Chromosome X"/>
</dbReference>
<dbReference type="PANTHER" id="PTHR45833">
    <property type="entry name" value="METHIONINE SYNTHASE"/>
    <property type="match status" value="1"/>
</dbReference>
<dbReference type="PROSITE" id="PS51337">
    <property type="entry name" value="B12_BINDING_NTER"/>
    <property type="match status" value="1"/>
</dbReference>
<dbReference type="InterPro" id="IPR036594">
    <property type="entry name" value="Meth_synthase_dom"/>
</dbReference>
<feature type="domain" description="B12-binding N-terminal" evidence="3">
    <location>
        <begin position="1"/>
        <end position="77"/>
    </location>
</feature>
<evidence type="ECO:0000313" key="5">
    <source>
        <dbReference type="EMBL" id="TMS33110.1"/>
    </source>
</evidence>
<dbReference type="GO" id="GO:0046653">
    <property type="term" value="P:tetrahydrofolate metabolic process"/>
    <property type="evidence" value="ECO:0007669"/>
    <property type="project" value="TreeGrafter"/>
</dbReference>
<proteinExistence type="predicted"/>
<reference evidence="4" key="1">
    <citation type="submission" date="2013-11" db="EMBL/GenBank/DDBJ databases">
        <authorList>
            <person name="Sternberg P."/>
            <person name="Dillman A."/>
            <person name="Macchietto M."/>
        </authorList>
    </citation>
    <scope>NUCLEOTIDE SEQUENCE</scope>
    <source>
        <strain evidence="4">ALL</strain>
    </source>
</reference>
<comment type="caution">
    <text evidence="4">The sequence shown here is derived from an EMBL/GenBank/DDBJ whole genome shotgun (WGS) entry which is preliminary data.</text>
</comment>
<evidence type="ECO:0000313" key="4">
    <source>
        <dbReference type="EMBL" id="TMS33103.1"/>
    </source>
</evidence>
<gene>
    <name evidence="4" type="ORF">L596_000879</name>
    <name evidence="5" type="ORF">L596_000886</name>
</gene>
<name>A0A4V6I786_STECR</name>
<dbReference type="SUPFAM" id="SSF47644">
    <property type="entry name" value="Methionine synthase domain"/>
    <property type="match status" value="1"/>
</dbReference>
<evidence type="ECO:0000256" key="2">
    <source>
        <dbReference type="ARBA" id="ARBA00023285"/>
    </source>
</evidence>
<dbReference type="Pfam" id="PF02607">
    <property type="entry name" value="B12-binding_2"/>
    <property type="match status" value="1"/>
</dbReference>
<dbReference type="GO" id="GO:0050667">
    <property type="term" value="P:homocysteine metabolic process"/>
    <property type="evidence" value="ECO:0007669"/>
    <property type="project" value="TreeGrafter"/>
</dbReference>
<dbReference type="GO" id="GO:0005829">
    <property type="term" value="C:cytosol"/>
    <property type="evidence" value="ECO:0007669"/>
    <property type="project" value="TreeGrafter"/>
</dbReference>
<dbReference type="AlphaFoldDB" id="A0A4V6I786"/>
<sequence>MKETVEEHLKHAFLKGIDAFVVEDTERARLDTVRSVVEELFGAGKMFLPQVLKSARVIKKAVAHLIPFMNAVAHNLYNKCVR</sequence>